<dbReference type="PROSITE" id="PS51257">
    <property type="entry name" value="PROKAR_LIPOPROTEIN"/>
    <property type="match status" value="1"/>
</dbReference>
<organism evidence="2 3">
    <name type="scientific">Pedobacter cryoconitis</name>
    <dbReference type="NCBI Taxonomy" id="188932"/>
    <lineage>
        <taxon>Bacteria</taxon>
        <taxon>Pseudomonadati</taxon>
        <taxon>Bacteroidota</taxon>
        <taxon>Sphingobacteriia</taxon>
        <taxon>Sphingobacteriales</taxon>
        <taxon>Sphingobacteriaceae</taxon>
        <taxon>Pedobacter</taxon>
    </lineage>
</organism>
<dbReference type="AlphaFoldDB" id="A0A7W9DWV1"/>
<protein>
    <recommendedName>
        <fullName evidence="4">Lipoprotein</fullName>
    </recommendedName>
</protein>
<comment type="caution">
    <text evidence="2">The sequence shown here is derived from an EMBL/GenBank/DDBJ whole genome shotgun (WGS) entry which is preliminary data.</text>
</comment>
<feature type="chain" id="PRO_5031010191" description="Lipoprotein" evidence="1">
    <location>
        <begin position="19"/>
        <end position="192"/>
    </location>
</feature>
<proteinExistence type="predicted"/>
<evidence type="ECO:0000313" key="3">
    <source>
        <dbReference type="Proteomes" id="UP000537204"/>
    </source>
</evidence>
<evidence type="ECO:0008006" key="4">
    <source>
        <dbReference type="Google" id="ProtNLM"/>
    </source>
</evidence>
<evidence type="ECO:0000256" key="1">
    <source>
        <dbReference type="SAM" id="SignalP"/>
    </source>
</evidence>
<name>A0A7W9DWV1_9SPHI</name>
<gene>
    <name evidence="2" type="ORF">HDE68_000093</name>
</gene>
<dbReference type="Proteomes" id="UP000537204">
    <property type="component" value="Unassembled WGS sequence"/>
</dbReference>
<dbReference type="RefSeq" id="WP_183877835.1">
    <property type="nucleotide sequence ID" value="NZ_JACHCE010000001.1"/>
</dbReference>
<feature type="signal peptide" evidence="1">
    <location>
        <begin position="1"/>
        <end position="18"/>
    </location>
</feature>
<sequence>MNKKIIAYLLIPFFVSLAGCLNGQSKTKKMFEEQLNAIKGTKPYQDIQKSANENINQWLAAGLEEVQVLKEFNWKVDDAVFFNTQKDRAYLLLLLQDKAKDAELDYVYVMYGALENEKWTIYFVSLPNLVFPRERLSGDKHQPVPLAELSRLARQEILKGYYKGAAINDEYVEKAYTEELRNRHAKFLNQKH</sequence>
<accession>A0A7W9DWV1</accession>
<dbReference type="EMBL" id="JACHCE010000001">
    <property type="protein sequence ID" value="MBB5634208.1"/>
    <property type="molecule type" value="Genomic_DNA"/>
</dbReference>
<evidence type="ECO:0000313" key="2">
    <source>
        <dbReference type="EMBL" id="MBB5634208.1"/>
    </source>
</evidence>
<reference evidence="2 3" key="1">
    <citation type="submission" date="2020-08" db="EMBL/GenBank/DDBJ databases">
        <title>Genomic Encyclopedia of Type Strains, Phase IV (KMG-V): Genome sequencing to study the core and pangenomes of soil and plant-associated prokaryotes.</title>
        <authorList>
            <person name="Whitman W."/>
        </authorList>
    </citation>
    <scope>NUCLEOTIDE SEQUENCE [LARGE SCALE GENOMIC DNA]</scope>
    <source>
        <strain evidence="2 3">S3M1</strain>
    </source>
</reference>
<keyword evidence="1" id="KW-0732">Signal</keyword>